<proteinExistence type="predicted"/>
<protein>
    <submittedName>
        <fullName evidence="1">Uncharacterized protein</fullName>
    </submittedName>
</protein>
<evidence type="ECO:0000313" key="2">
    <source>
        <dbReference type="Proteomes" id="UP000772618"/>
    </source>
</evidence>
<dbReference type="EMBL" id="JAHESD010000072">
    <property type="protein sequence ID" value="MBT1705885.1"/>
    <property type="molecule type" value="Genomic_DNA"/>
</dbReference>
<organism evidence="1 2">
    <name type="scientific">Chryseosolibacter indicus</name>
    <dbReference type="NCBI Taxonomy" id="2782351"/>
    <lineage>
        <taxon>Bacteria</taxon>
        <taxon>Pseudomonadati</taxon>
        <taxon>Bacteroidota</taxon>
        <taxon>Cytophagia</taxon>
        <taxon>Cytophagales</taxon>
        <taxon>Chryseotaleaceae</taxon>
        <taxon>Chryseosolibacter</taxon>
    </lineage>
</organism>
<comment type="caution">
    <text evidence="1">The sequence shown here is derived from an EMBL/GenBank/DDBJ whole genome shotgun (WGS) entry which is preliminary data.</text>
</comment>
<evidence type="ECO:0000313" key="1">
    <source>
        <dbReference type="EMBL" id="MBT1705885.1"/>
    </source>
</evidence>
<dbReference type="Proteomes" id="UP000772618">
    <property type="component" value="Unassembled WGS sequence"/>
</dbReference>
<keyword evidence="2" id="KW-1185">Reference proteome</keyword>
<dbReference type="RefSeq" id="WP_254156209.1">
    <property type="nucleotide sequence ID" value="NZ_JAHESD010000072.1"/>
</dbReference>
<sequence length="94" mass="10284">MKKVTKKSRHKNASTHMSRALPAFMSGLRAGFLIIDFGKERTALETQALPSSASFPACNTDYKKLKEAARESSGLAIVTMKCCCLKCGQYTHLA</sequence>
<reference evidence="1 2" key="1">
    <citation type="submission" date="2021-05" db="EMBL/GenBank/DDBJ databases">
        <title>A Polyphasic approach of four new species of the genus Ohtaekwangia: Ohtaekwangia histidinii sp. nov., Ohtaekwangia cretensis sp. nov., Ohtaekwangia indiensis sp. nov., Ohtaekwangia reichenbachii sp. nov. from diverse environment.</title>
        <authorList>
            <person name="Octaviana S."/>
        </authorList>
    </citation>
    <scope>NUCLEOTIDE SEQUENCE [LARGE SCALE GENOMIC DNA]</scope>
    <source>
        <strain evidence="1 2">PWU20</strain>
    </source>
</reference>
<gene>
    <name evidence="1" type="ORF">KK060_21520</name>
</gene>
<name>A0ABS5VWT4_9BACT</name>
<accession>A0ABS5VWT4</accession>